<keyword evidence="9" id="KW-1185">Reference proteome</keyword>
<feature type="transmembrane region" description="Helical" evidence="5">
    <location>
        <begin position="276"/>
        <end position="295"/>
    </location>
</feature>
<sequence>MAKLHQHICSLLLLVLIRSTVQNDDELKCPNNYTSTTTLMRLKRDMFCQYDRWIRPVKHQNDSVQVSIKLLVNRIDFNEKTDVLTTNSLFVVEWNDLHVNWTPSQYDNIDYVQVHSWYLWNPDLGILNAVDRTGYGPDLGTSKCLVYYSGSVVCVPPVKQTASCSADIKHWPYDVHTCNIVIGSWMHTGEELNLTILNPPIELRDFNMNREWDVARVEGVFSVSWFANNLTYPYVTFKFQLRRHSGSHAASVLLPAAVLMFITLMTYWMDATNSDRIFLTVLNIFAHFIFLQYLGYMLPSNGDVTPVVVTFFRDSLVLTLLAFMMAVIGRGLRSSSKPVPLWISAVMNIVFQSRIGQLIVLHNLDPKAVAASETSGGEGADLVNNSERSSTFGWDNFTSLLNFICFLLSLLTYLILLIGYLP</sequence>
<protein>
    <recommendedName>
        <fullName evidence="7">Neurotransmitter-gated ion-channel ligand-binding domain-containing protein</fullName>
    </recommendedName>
</protein>
<dbReference type="Gene3D" id="1.20.58.390">
    <property type="entry name" value="Neurotransmitter-gated ion-channel transmembrane domain"/>
    <property type="match status" value="1"/>
</dbReference>
<evidence type="ECO:0000313" key="8">
    <source>
        <dbReference type="EMBL" id="KAJ9585130.1"/>
    </source>
</evidence>
<evidence type="ECO:0000256" key="6">
    <source>
        <dbReference type="SAM" id="SignalP"/>
    </source>
</evidence>
<dbReference type="SUPFAM" id="SSF63712">
    <property type="entry name" value="Nicotinic receptor ligand binding domain-like"/>
    <property type="match status" value="1"/>
</dbReference>
<keyword evidence="3 5" id="KW-1133">Transmembrane helix</keyword>
<keyword evidence="2 5" id="KW-0812">Transmembrane</keyword>
<comment type="subcellular location">
    <subcellularLocation>
        <location evidence="1">Membrane</location>
        <topology evidence="1">Multi-pass membrane protein</topology>
    </subcellularLocation>
</comment>
<dbReference type="InterPro" id="IPR006202">
    <property type="entry name" value="Neur_chan_lig-bd"/>
</dbReference>
<comment type="caution">
    <text evidence="8">The sequence shown here is derived from an EMBL/GenBank/DDBJ whole genome shotgun (WGS) entry which is preliminary data.</text>
</comment>
<feature type="chain" id="PRO_5041958639" description="Neurotransmitter-gated ion-channel ligand-binding domain-containing protein" evidence="6">
    <location>
        <begin position="23"/>
        <end position="422"/>
    </location>
</feature>
<keyword evidence="6" id="KW-0732">Signal</keyword>
<evidence type="ECO:0000256" key="2">
    <source>
        <dbReference type="ARBA" id="ARBA00022692"/>
    </source>
</evidence>
<proteinExistence type="predicted"/>
<dbReference type="PANTHER" id="PTHR18945">
    <property type="entry name" value="NEUROTRANSMITTER GATED ION CHANNEL"/>
    <property type="match status" value="1"/>
</dbReference>
<keyword evidence="4 5" id="KW-0472">Membrane</keyword>
<dbReference type="InterPro" id="IPR036734">
    <property type="entry name" value="Neur_chan_lig-bd_sf"/>
</dbReference>
<evidence type="ECO:0000313" key="9">
    <source>
        <dbReference type="Proteomes" id="UP001233999"/>
    </source>
</evidence>
<dbReference type="FunFam" id="2.70.170.10:FF:000028">
    <property type="entry name" value="AcetylCholine Receptor"/>
    <property type="match status" value="1"/>
</dbReference>
<gene>
    <name evidence="8" type="ORF">L9F63_003082</name>
</gene>
<feature type="signal peptide" evidence="6">
    <location>
        <begin position="1"/>
        <end position="22"/>
    </location>
</feature>
<dbReference type="Pfam" id="PF02931">
    <property type="entry name" value="Neur_chan_LBD"/>
    <property type="match status" value="1"/>
</dbReference>
<dbReference type="InterPro" id="IPR006201">
    <property type="entry name" value="Neur_channel"/>
</dbReference>
<dbReference type="InterPro" id="IPR036719">
    <property type="entry name" value="Neuro-gated_channel_TM_sf"/>
</dbReference>
<reference evidence="8" key="2">
    <citation type="submission" date="2023-05" db="EMBL/GenBank/DDBJ databases">
        <authorList>
            <person name="Fouks B."/>
        </authorList>
    </citation>
    <scope>NUCLEOTIDE SEQUENCE</scope>
    <source>
        <strain evidence="8">Stay&amp;Tobe</strain>
        <tissue evidence="8">Testes</tissue>
    </source>
</reference>
<feature type="transmembrane region" description="Helical" evidence="5">
    <location>
        <begin position="339"/>
        <end position="360"/>
    </location>
</feature>
<dbReference type="CDD" id="cd18989">
    <property type="entry name" value="LGIC_ECD_cation"/>
    <property type="match status" value="1"/>
</dbReference>
<dbReference type="GO" id="GO:0016020">
    <property type="term" value="C:membrane"/>
    <property type="evidence" value="ECO:0007669"/>
    <property type="project" value="UniProtKB-SubCell"/>
</dbReference>
<dbReference type="EMBL" id="JASPKZ010007297">
    <property type="protein sequence ID" value="KAJ9585130.1"/>
    <property type="molecule type" value="Genomic_DNA"/>
</dbReference>
<dbReference type="Proteomes" id="UP001233999">
    <property type="component" value="Unassembled WGS sequence"/>
</dbReference>
<evidence type="ECO:0000256" key="5">
    <source>
        <dbReference type="SAM" id="Phobius"/>
    </source>
</evidence>
<feature type="transmembrane region" description="Helical" evidence="5">
    <location>
        <begin position="315"/>
        <end position="332"/>
    </location>
</feature>
<dbReference type="SUPFAM" id="SSF90112">
    <property type="entry name" value="Neurotransmitter-gated ion-channel transmembrane pore"/>
    <property type="match status" value="1"/>
</dbReference>
<organism evidence="8 9">
    <name type="scientific">Diploptera punctata</name>
    <name type="common">Pacific beetle cockroach</name>
    <dbReference type="NCBI Taxonomy" id="6984"/>
    <lineage>
        <taxon>Eukaryota</taxon>
        <taxon>Metazoa</taxon>
        <taxon>Ecdysozoa</taxon>
        <taxon>Arthropoda</taxon>
        <taxon>Hexapoda</taxon>
        <taxon>Insecta</taxon>
        <taxon>Pterygota</taxon>
        <taxon>Neoptera</taxon>
        <taxon>Polyneoptera</taxon>
        <taxon>Dictyoptera</taxon>
        <taxon>Blattodea</taxon>
        <taxon>Blaberoidea</taxon>
        <taxon>Blaberidae</taxon>
        <taxon>Diplopterinae</taxon>
        <taxon>Diploptera</taxon>
    </lineage>
</organism>
<reference evidence="8" key="1">
    <citation type="journal article" date="2023" name="IScience">
        <title>Live-bearing cockroach genome reveals convergent evolutionary mechanisms linked to viviparity in insects and beyond.</title>
        <authorList>
            <person name="Fouks B."/>
            <person name="Harrison M.C."/>
            <person name="Mikhailova A.A."/>
            <person name="Marchal E."/>
            <person name="English S."/>
            <person name="Carruthers M."/>
            <person name="Jennings E.C."/>
            <person name="Chiamaka E.L."/>
            <person name="Frigard R.A."/>
            <person name="Pippel M."/>
            <person name="Attardo G.M."/>
            <person name="Benoit J.B."/>
            <person name="Bornberg-Bauer E."/>
            <person name="Tobe S.S."/>
        </authorList>
    </citation>
    <scope>NUCLEOTIDE SEQUENCE</scope>
    <source>
        <strain evidence="8">Stay&amp;Tobe</strain>
    </source>
</reference>
<name>A0AAD8EC74_DIPPU</name>
<dbReference type="InterPro" id="IPR038050">
    <property type="entry name" value="Neuro_actylchol_rec"/>
</dbReference>
<dbReference type="Gene3D" id="2.70.170.10">
    <property type="entry name" value="Neurotransmitter-gated ion-channel ligand-binding domain"/>
    <property type="match status" value="1"/>
</dbReference>
<evidence type="ECO:0000256" key="4">
    <source>
        <dbReference type="ARBA" id="ARBA00023136"/>
    </source>
</evidence>
<evidence type="ECO:0000256" key="1">
    <source>
        <dbReference type="ARBA" id="ARBA00004141"/>
    </source>
</evidence>
<feature type="transmembrane region" description="Helical" evidence="5">
    <location>
        <begin position="249"/>
        <end position="269"/>
    </location>
</feature>
<feature type="transmembrane region" description="Helical" evidence="5">
    <location>
        <begin position="400"/>
        <end position="421"/>
    </location>
</feature>
<accession>A0AAD8EC74</accession>
<evidence type="ECO:0000259" key="7">
    <source>
        <dbReference type="Pfam" id="PF02931"/>
    </source>
</evidence>
<evidence type="ECO:0000256" key="3">
    <source>
        <dbReference type="ARBA" id="ARBA00022989"/>
    </source>
</evidence>
<feature type="domain" description="Neurotransmitter-gated ion-channel ligand-binding" evidence="7">
    <location>
        <begin position="41"/>
        <end position="244"/>
    </location>
</feature>
<dbReference type="AlphaFoldDB" id="A0AAD8EC74"/>
<dbReference type="GO" id="GO:0005230">
    <property type="term" value="F:extracellular ligand-gated monoatomic ion channel activity"/>
    <property type="evidence" value="ECO:0007669"/>
    <property type="project" value="InterPro"/>
</dbReference>
<dbReference type="GO" id="GO:0004888">
    <property type="term" value="F:transmembrane signaling receptor activity"/>
    <property type="evidence" value="ECO:0007669"/>
    <property type="project" value="InterPro"/>
</dbReference>